<dbReference type="InterPro" id="IPR013078">
    <property type="entry name" value="His_Pase_superF_clade-1"/>
</dbReference>
<dbReference type="RefSeq" id="WP_073479856.1">
    <property type="nucleotide sequence ID" value="NZ_FQVN01000001.1"/>
</dbReference>
<dbReference type="InterPro" id="IPR001345">
    <property type="entry name" value="PG/BPGM_mutase_AS"/>
</dbReference>
<dbReference type="EMBL" id="FQVN01000001">
    <property type="protein sequence ID" value="SHE67678.1"/>
    <property type="molecule type" value="Genomic_DNA"/>
</dbReference>
<protein>
    <submittedName>
        <fullName evidence="3">Probable phosphoglycerate mutase</fullName>
    </submittedName>
</protein>
<dbReference type="InterPro" id="IPR029033">
    <property type="entry name" value="His_PPase_superfam"/>
</dbReference>
<feature type="binding site" evidence="2">
    <location>
        <begin position="113"/>
        <end position="114"/>
    </location>
    <ligand>
        <name>substrate</name>
    </ligand>
</feature>
<dbReference type="CDD" id="cd07067">
    <property type="entry name" value="HP_PGM_like"/>
    <property type="match status" value="1"/>
</dbReference>
<dbReference type="SMART" id="SM00855">
    <property type="entry name" value="PGAM"/>
    <property type="match status" value="1"/>
</dbReference>
<evidence type="ECO:0000256" key="1">
    <source>
        <dbReference type="PIRSR" id="PIRSR613078-1"/>
    </source>
</evidence>
<feature type="binding site" evidence="2">
    <location>
        <position position="61"/>
    </location>
    <ligand>
        <name>substrate</name>
    </ligand>
</feature>
<evidence type="ECO:0000313" key="3">
    <source>
        <dbReference type="EMBL" id="SHE67678.1"/>
    </source>
</evidence>
<dbReference type="Gene3D" id="3.40.50.1240">
    <property type="entry name" value="Phosphoglycerate mutase-like"/>
    <property type="match status" value="1"/>
</dbReference>
<feature type="active site" description="Proton donor/acceptor" evidence="1">
    <location>
        <position position="85"/>
    </location>
</feature>
<keyword evidence="4" id="KW-1185">Reference proteome</keyword>
<evidence type="ECO:0000313" key="4">
    <source>
        <dbReference type="Proteomes" id="UP000184501"/>
    </source>
</evidence>
<dbReference type="GO" id="GO:0005737">
    <property type="term" value="C:cytoplasm"/>
    <property type="evidence" value="ECO:0007669"/>
    <property type="project" value="TreeGrafter"/>
</dbReference>
<accession>A0A1M4VFI5</accession>
<gene>
    <name evidence="3" type="ORF">SAMN05444320_101752</name>
</gene>
<organism evidence="3 4">
    <name type="scientific">Streptoalloteichus hindustanus</name>
    <dbReference type="NCBI Taxonomy" id="2017"/>
    <lineage>
        <taxon>Bacteria</taxon>
        <taxon>Bacillati</taxon>
        <taxon>Actinomycetota</taxon>
        <taxon>Actinomycetes</taxon>
        <taxon>Pseudonocardiales</taxon>
        <taxon>Pseudonocardiaceae</taxon>
        <taxon>Streptoalloteichus</taxon>
    </lineage>
</organism>
<dbReference type="Pfam" id="PF00300">
    <property type="entry name" value="His_Phos_1"/>
    <property type="match status" value="1"/>
</dbReference>
<sequence>MSAPRLVLVRHGQTESNVHRRLDTRLPGPPLTPDGRAQAEDLALDLATEPVVAVYASRAVRAQQTAAPLAARHGLDVRVLDGVHEAQAGELEGRNDAEGLQRYEDVFTAWSERRELDVAMPGGESGRQIVHRFLADARRARAAHADGTVVLVSHGTAIRLCAPHLVGNPDFLAGLVYLPNTGRITLETDGDAWRCVEWTGMRLA</sequence>
<dbReference type="PROSITE" id="PS00175">
    <property type="entry name" value="PG_MUTASE"/>
    <property type="match status" value="1"/>
</dbReference>
<evidence type="ECO:0000256" key="2">
    <source>
        <dbReference type="PIRSR" id="PIRSR613078-2"/>
    </source>
</evidence>
<dbReference type="InterPro" id="IPR050275">
    <property type="entry name" value="PGM_Phosphatase"/>
</dbReference>
<dbReference type="OrthoDB" id="9793115at2"/>
<reference evidence="3 4" key="1">
    <citation type="submission" date="2016-11" db="EMBL/GenBank/DDBJ databases">
        <authorList>
            <person name="Jaros S."/>
            <person name="Januszkiewicz K."/>
            <person name="Wedrychowicz H."/>
        </authorList>
    </citation>
    <scope>NUCLEOTIDE SEQUENCE [LARGE SCALE GENOMIC DNA]</scope>
    <source>
        <strain evidence="3 4">DSM 44523</strain>
    </source>
</reference>
<name>A0A1M4VFI5_STRHI</name>
<dbReference type="PANTHER" id="PTHR48100">
    <property type="entry name" value="BROAD-SPECIFICITY PHOSPHATASE YOR283W-RELATED"/>
    <property type="match status" value="1"/>
</dbReference>
<dbReference type="PANTHER" id="PTHR48100:SF58">
    <property type="entry name" value="PE-PGRS FAMILY PROTEIN PE_PGRS11"/>
    <property type="match status" value="1"/>
</dbReference>
<dbReference type="GO" id="GO:0016791">
    <property type="term" value="F:phosphatase activity"/>
    <property type="evidence" value="ECO:0007669"/>
    <property type="project" value="TreeGrafter"/>
</dbReference>
<dbReference type="SUPFAM" id="SSF53254">
    <property type="entry name" value="Phosphoglycerate mutase-like"/>
    <property type="match status" value="1"/>
</dbReference>
<dbReference type="STRING" id="2017.SAMN05444320_101752"/>
<feature type="active site" description="Tele-phosphohistidine intermediate" evidence="1">
    <location>
        <position position="11"/>
    </location>
</feature>
<proteinExistence type="predicted"/>
<feature type="binding site" evidence="2">
    <location>
        <begin position="10"/>
        <end position="17"/>
    </location>
    <ligand>
        <name>substrate</name>
    </ligand>
</feature>
<dbReference type="AlphaFoldDB" id="A0A1M4VFI5"/>
<dbReference type="Proteomes" id="UP000184501">
    <property type="component" value="Unassembled WGS sequence"/>
</dbReference>